<gene>
    <name evidence="13" type="primary">lolB</name>
    <name evidence="13" type="ordered locus">GNIT_2143</name>
</gene>
<evidence type="ECO:0000313" key="13">
    <source>
        <dbReference type="EMBL" id="AEP30251.1"/>
    </source>
</evidence>
<dbReference type="CDD" id="cd16326">
    <property type="entry name" value="LolB"/>
    <property type="match status" value="1"/>
</dbReference>
<dbReference type="Gene3D" id="2.50.20.10">
    <property type="entry name" value="Lipoprotein localisation LolA/LolB/LppX"/>
    <property type="match status" value="1"/>
</dbReference>
<evidence type="ECO:0000256" key="4">
    <source>
        <dbReference type="ARBA" id="ARBA00016202"/>
    </source>
</evidence>
<organism evidence="13 14">
    <name type="scientific">Glaciecola nitratireducens (strain JCM 12485 / KCTC 12276 / FR1064)</name>
    <dbReference type="NCBI Taxonomy" id="1085623"/>
    <lineage>
        <taxon>Bacteria</taxon>
        <taxon>Pseudomonadati</taxon>
        <taxon>Pseudomonadota</taxon>
        <taxon>Gammaproteobacteria</taxon>
        <taxon>Alteromonadales</taxon>
        <taxon>Alteromonadaceae</taxon>
        <taxon>Brumicola</taxon>
    </lineage>
</organism>
<keyword evidence="14" id="KW-1185">Reference proteome</keyword>
<comment type="subunit">
    <text evidence="3">Monomer.</text>
</comment>
<name>G4QH63_GLANF</name>
<dbReference type="GO" id="GO:0015031">
    <property type="term" value="P:protein transport"/>
    <property type="evidence" value="ECO:0007669"/>
    <property type="project" value="UniProtKB-KW"/>
</dbReference>
<evidence type="ECO:0000256" key="7">
    <source>
        <dbReference type="ARBA" id="ARBA00022927"/>
    </source>
</evidence>
<dbReference type="GO" id="GO:0009279">
    <property type="term" value="C:cell outer membrane"/>
    <property type="evidence" value="ECO:0007669"/>
    <property type="project" value="UniProtKB-SubCell"/>
</dbReference>
<evidence type="ECO:0000256" key="1">
    <source>
        <dbReference type="ARBA" id="ARBA00004459"/>
    </source>
</evidence>
<dbReference type="NCBIfam" id="TIGR00548">
    <property type="entry name" value="lolB"/>
    <property type="match status" value="1"/>
</dbReference>
<sequence length="211" mass="24336">MLTFSSYRVFGVCLFLLLLSGCKNTLNLDKRAEIDMSAGYLQLPNQEKLRLMSHWELTGKIAVITPDERKSAYLNWQQANQSIDFRLTNLIGVSLLNLHYDGKIARLDADGENYEDVSTEALIYRTTGWILPLDNLPQWIKGSANEQDQVFLNESGLPQRIQPVCATCFGWEITYSQYKQVQGVWLPFSVEVNNPIKQTRLKFKVNQWQRK</sequence>
<keyword evidence="12 13" id="KW-0449">Lipoprotein</keyword>
<evidence type="ECO:0000256" key="10">
    <source>
        <dbReference type="ARBA" id="ARBA00023186"/>
    </source>
</evidence>
<dbReference type="SUPFAM" id="SSF89392">
    <property type="entry name" value="Prokaryotic lipoproteins and lipoprotein localization factors"/>
    <property type="match status" value="1"/>
</dbReference>
<dbReference type="RefSeq" id="WP_014109124.1">
    <property type="nucleotide sequence ID" value="NC_016041.1"/>
</dbReference>
<proteinExistence type="inferred from homology"/>
<keyword evidence="7" id="KW-0653">Protein transport</keyword>
<evidence type="ECO:0000256" key="9">
    <source>
        <dbReference type="ARBA" id="ARBA00023139"/>
    </source>
</evidence>
<keyword evidence="11" id="KW-0998">Cell outer membrane</keyword>
<dbReference type="eggNOG" id="COG3017">
    <property type="taxonomic scope" value="Bacteria"/>
</dbReference>
<keyword evidence="6" id="KW-0732">Signal</keyword>
<evidence type="ECO:0000256" key="2">
    <source>
        <dbReference type="ARBA" id="ARBA00009696"/>
    </source>
</evidence>
<comment type="subcellular location">
    <subcellularLocation>
        <location evidence="1">Cell outer membrane</location>
        <topology evidence="1">Lipid-anchor</topology>
    </subcellularLocation>
</comment>
<accession>G4QH63</accession>
<evidence type="ECO:0000256" key="5">
    <source>
        <dbReference type="ARBA" id="ARBA00022448"/>
    </source>
</evidence>
<dbReference type="InterPro" id="IPR004565">
    <property type="entry name" value="OM_lipoprot_LolB"/>
</dbReference>
<dbReference type="OrthoDB" id="9797618at2"/>
<keyword evidence="10" id="KW-0143">Chaperone</keyword>
<comment type="similarity">
    <text evidence="2">Belongs to the LolB family.</text>
</comment>
<dbReference type="Proteomes" id="UP000009282">
    <property type="component" value="Chromosome"/>
</dbReference>
<dbReference type="AlphaFoldDB" id="G4QH63"/>
<keyword evidence="8" id="KW-0472">Membrane</keyword>
<protein>
    <recommendedName>
        <fullName evidence="4">Outer-membrane lipoprotein LolB</fullName>
    </recommendedName>
</protein>
<dbReference type="Pfam" id="PF03550">
    <property type="entry name" value="LolB"/>
    <property type="match status" value="1"/>
</dbReference>
<reference evidence="13 14" key="1">
    <citation type="journal article" date="2011" name="J. Bacteriol.">
        <title>Complete genome sequence of seawater bacterium Glaciecola nitratireducens FR1064T.</title>
        <authorList>
            <person name="Bian F."/>
            <person name="Qin Q.L."/>
            <person name="Xie B.B."/>
            <person name="Shu Y.L."/>
            <person name="Zhang X.Y."/>
            <person name="Yu Y."/>
            <person name="Chen B."/>
            <person name="Chen X.L."/>
            <person name="Zhou B.C."/>
            <person name="Zhang Y.Z."/>
        </authorList>
    </citation>
    <scope>NUCLEOTIDE SEQUENCE [LARGE SCALE GENOMIC DNA]</scope>
    <source>
        <strain evidence="14">JCM 12485 / KCTC 12276 / FR1064</strain>
    </source>
</reference>
<dbReference type="KEGG" id="gni:GNIT_2143"/>
<dbReference type="InterPro" id="IPR029046">
    <property type="entry name" value="LolA/LolB/LppX"/>
</dbReference>
<evidence type="ECO:0000256" key="11">
    <source>
        <dbReference type="ARBA" id="ARBA00023237"/>
    </source>
</evidence>
<keyword evidence="9" id="KW-0564">Palmitate</keyword>
<dbReference type="HOGENOM" id="CLU_092816_1_0_6"/>
<evidence type="ECO:0000256" key="6">
    <source>
        <dbReference type="ARBA" id="ARBA00022729"/>
    </source>
</evidence>
<evidence type="ECO:0000256" key="3">
    <source>
        <dbReference type="ARBA" id="ARBA00011245"/>
    </source>
</evidence>
<evidence type="ECO:0000313" key="14">
    <source>
        <dbReference type="Proteomes" id="UP000009282"/>
    </source>
</evidence>
<evidence type="ECO:0000256" key="12">
    <source>
        <dbReference type="ARBA" id="ARBA00023288"/>
    </source>
</evidence>
<keyword evidence="5" id="KW-0813">Transport</keyword>
<evidence type="ECO:0000256" key="8">
    <source>
        <dbReference type="ARBA" id="ARBA00023136"/>
    </source>
</evidence>
<dbReference type="STRING" id="1085623.GNIT_2143"/>
<dbReference type="EMBL" id="CP003060">
    <property type="protein sequence ID" value="AEP30251.1"/>
    <property type="molecule type" value="Genomic_DNA"/>
</dbReference>